<reference evidence="3 4" key="1">
    <citation type="submission" date="2020-02" db="EMBL/GenBank/DDBJ databases">
        <title>Draft genome sequence of Haematococcus lacustris strain NIES-144.</title>
        <authorList>
            <person name="Morimoto D."/>
            <person name="Nakagawa S."/>
            <person name="Yoshida T."/>
            <person name="Sawayama S."/>
        </authorList>
    </citation>
    <scope>NUCLEOTIDE SEQUENCE [LARGE SCALE GENOMIC DNA]</scope>
    <source>
        <strain evidence="3 4">NIES-144</strain>
    </source>
</reference>
<keyword evidence="4" id="KW-1185">Reference proteome</keyword>
<gene>
    <name evidence="3" type="ORF">HaLaN_26867</name>
</gene>
<dbReference type="InterPro" id="IPR002347">
    <property type="entry name" value="SDR_fam"/>
</dbReference>
<protein>
    <submittedName>
        <fullName evidence="3">Uncharacterized protein</fullName>
    </submittedName>
</protein>
<sequence length="96" mass="9382">MAMVDRLADRVAIITGGAKGIGFACGSVMARQGAKVVLADIDLAGAQAAAAQLTAAGLQAMAVGCDVRVKAQVEAAMAAAEAWGGGLDILVANAGR</sequence>
<dbReference type="Gene3D" id="3.40.50.720">
    <property type="entry name" value="NAD(P)-binding Rossmann-like Domain"/>
    <property type="match status" value="1"/>
</dbReference>
<dbReference type="PANTHER" id="PTHR43669:SF3">
    <property type="entry name" value="ALCOHOL DEHYDROGENASE, PUTATIVE (AFU_ORTHOLOGUE AFUA_3G03445)-RELATED"/>
    <property type="match status" value="1"/>
</dbReference>
<dbReference type="PRINTS" id="PR00081">
    <property type="entry name" value="GDHRDH"/>
</dbReference>
<evidence type="ECO:0000256" key="1">
    <source>
        <dbReference type="ARBA" id="ARBA00006484"/>
    </source>
</evidence>
<evidence type="ECO:0000313" key="3">
    <source>
        <dbReference type="EMBL" id="GFH28387.1"/>
    </source>
</evidence>
<accession>A0A6A0A887</accession>
<dbReference type="InterPro" id="IPR036291">
    <property type="entry name" value="NAD(P)-bd_dom_sf"/>
</dbReference>
<dbReference type="SUPFAM" id="SSF51735">
    <property type="entry name" value="NAD(P)-binding Rossmann-fold domains"/>
    <property type="match status" value="1"/>
</dbReference>
<name>A0A6A0A887_HAELA</name>
<comment type="similarity">
    <text evidence="1">Belongs to the short-chain dehydrogenases/reductases (SDR) family.</text>
</comment>
<dbReference type="GO" id="GO:0016491">
    <property type="term" value="F:oxidoreductase activity"/>
    <property type="evidence" value="ECO:0007669"/>
    <property type="project" value="UniProtKB-KW"/>
</dbReference>
<dbReference type="Proteomes" id="UP000485058">
    <property type="component" value="Unassembled WGS sequence"/>
</dbReference>
<feature type="non-terminal residue" evidence="3">
    <location>
        <position position="96"/>
    </location>
</feature>
<dbReference type="AlphaFoldDB" id="A0A6A0A887"/>
<dbReference type="Pfam" id="PF00106">
    <property type="entry name" value="adh_short"/>
    <property type="match status" value="1"/>
</dbReference>
<dbReference type="EMBL" id="BLLF01003854">
    <property type="protein sequence ID" value="GFH28387.1"/>
    <property type="molecule type" value="Genomic_DNA"/>
</dbReference>
<comment type="caution">
    <text evidence="3">The sequence shown here is derived from an EMBL/GenBank/DDBJ whole genome shotgun (WGS) entry which is preliminary data.</text>
</comment>
<dbReference type="PANTHER" id="PTHR43669">
    <property type="entry name" value="5-KETO-D-GLUCONATE 5-REDUCTASE"/>
    <property type="match status" value="1"/>
</dbReference>
<organism evidence="3 4">
    <name type="scientific">Haematococcus lacustris</name>
    <name type="common">Green alga</name>
    <name type="synonym">Haematococcus pluvialis</name>
    <dbReference type="NCBI Taxonomy" id="44745"/>
    <lineage>
        <taxon>Eukaryota</taxon>
        <taxon>Viridiplantae</taxon>
        <taxon>Chlorophyta</taxon>
        <taxon>core chlorophytes</taxon>
        <taxon>Chlorophyceae</taxon>
        <taxon>CS clade</taxon>
        <taxon>Chlamydomonadales</taxon>
        <taxon>Haematococcaceae</taxon>
        <taxon>Haematococcus</taxon>
    </lineage>
</organism>
<keyword evidence="2" id="KW-0560">Oxidoreductase</keyword>
<evidence type="ECO:0000313" key="4">
    <source>
        <dbReference type="Proteomes" id="UP000485058"/>
    </source>
</evidence>
<proteinExistence type="inferred from homology"/>
<evidence type="ECO:0000256" key="2">
    <source>
        <dbReference type="ARBA" id="ARBA00023002"/>
    </source>
</evidence>